<evidence type="ECO:0000313" key="2">
    <source>
        <dbReference type="Proteomes" id="UP000652761"/>
    </source>
</evidence>
<protein>
    <submittedName>
        <fullName evidence="1">Uncharacterized protein</fullName>
    </submittedName>
</protein>
<evidence type="ECO:0000313" key="1">
    <source>
        <dbReference type="EMBL" id="MQL81140.1"/>
    </source>
</evidence>
<name>A0A843UGX6_COLES</name>
<proteinExistence type="predicted"/>
<sequence length="77" mass="8406">MLYAGRHFFLGDDHVTPRIFRIPVDPGLAGLVANVRLIVLCVSYWILTGLGDGYVLVVSTLDINSGLASRWVTSTLC</sequence>
<comment type="caution">
    <text evidence="1">The sequence shown here is derived from an EMBL/GenBank/DDBJ whole genome shotgun (WGS) entry which is preliminary data.</text>
</comment>
<dbReference type="EMBL" id="NMUH01000549">
    <property type="protein sequence ID" value="MQL81140.1"/>
    <property type="molecule type" value="Genomic_DNA"/>
</dbReference>
<accession>A0A843UGX6</accession>
<dbReference type="Proteomes" id="UP000652761">
    <property type="component" value="Unassembled WGS sequence"/>
</dbReference>
<gene>
    <name evidence="1" type="ORF">Taro_013604</name>
</gene>
<keyword evidence="2" id="KW-1185">Reference proteome</keyword>
<dbReference type="AlphaFoldDB" id="A0A843UGX6"/>
<organism evidence="1 2">
    <name type="scientific">Colocasia esculenta</name>
    <name type="common">Wild taro</name>
    <name type="synonym">Arum esculentum</name>
    <dbReference type="NCBI Taxonomy" id="4460"/>
    <lineage>
        <taxon>Eukaryota</taxon>
        <taxon>Viridiplantae</taxon>
        <taxon>Streptophyta</taxon>
        <taxon>Embryophyta</taxon>
        <taxon>Tracheophyta</taxon>
        <taxon>Spermatophyta</taxon>
        <taxon>Magnoliopsida</taxon>
        <taxon>Liliopsida</taxon>
        <taxon>Araceae</taxon>
        <taxon>Aroideae</taxon>
        <taxon>Colocasieae</taxon>
        <taxon>Colocasia</taxon>
    </lineage>
</organism>
<reference evidence="1" key="1">
    <citation type="submission" date="2017-07" db="EMBL/GenBank/DDBJ databases">
        <title>Taro Niue Genome Assembly and Annotation.</title>
        <authorList>
            <person name="Atibalentja N."/>
            <person name="Keating K."/>
            <person name="Fields C.J."/>
        </authorList>
    </citation>
    <scope>NUCLEOTIDE SEQUENCE</scope>
    <source>
        <strain evidence="1">Niue_2</strain>
        <tissue evidence="1">Leaf</tissue>
    </source>
</reference>